<protein>
    <submittedName>
        <fullName evidence="2">Uncharacterized protein</fullName>
    </submittedName>
</protein>
<keyword evidence="1" id="KW-0812">Transmembrane</keyword>
<evidence type="ECO:0000256" key="1">
    <source>
        <dbReference type="SAM" id="Phobius"/>
    </source>
</evidence>
<evidence type="ECO:0000313" key="2">
    <source>
        <dbReference type="EMBL" id="BFO78069.1"/>
    </source>
</evidence>
<name>A0AB33J8F0_9BACT</name>
<dbReference type="EMBL" id="AP035788">
    <property type="protein sequence ID" value="BFO78069.1"/>
    <property type="molecule type" value="Genomic_DNA"/>
</dbReference>
<keyword evidence="1" id="KW-0472">Membrane</keyword>
<feature type="transmembrane region" description="Helical" evidence="1">
    <location>
        <begin position="455"/>
        <end position="486"/>
    </location>
</feature>
<gene>
    <name evidence="2" type="ORF">GTC17260_07040</name>
</gene>
<feature type="transmembrane region" description="Helical" evidence="1">
    <location>
        <begin position="364"/>
        <end position="382"/>
    </location>
</feature>
<accession>A0AB33J8F0</accession>
<dbReference type="AlphaFoldDB" id="A0AB33J8F0"/>
<feature type="transmembrane region" description="Helical" evidence="1">
    <location>
        <begin position="506"/>
        <end position="527"/>
    </location>
</feature>
<feature type="transmembrane region" description="Helical" evidence="1">
    <location>
        <begin position="388"/>
        <end position="407"/>
    </location>
</feature>
<sequence>MNKGKEIKKGNESLEALLGETTVAEPKEVNLPQKRKYKGKVQGQVVKITSQAPEINRIFQEIDFNCAQLFKEISKVDESFDTAAQSFFALANEFGERSTHNKKCDQLSDDDIAALALTGGGLAVKGFGNLINAFTIQSNLRDLRAILKKEADTKLPTVTAVIGQLEQICDMHLTDFYNTLEPCSYYITSTELKDGQVFKQIKDPIIDSLDWLRNSLYHYQMALFLEKQYKNWQRGNSGDDKMPDYGDINRSIIYDFLYSDEAISTANNNIWNSIGKVQGFILSRDRKERLLPANILPIVLDNQLLAAYLANIPLNGNNSLSNINDENYKSCLKDALQANESYQEYASLNQEYSGISSKQTSRQWVVSINAILLTIISGIYLFNYFDKWYWATIATAFIFYISVRRAASVIENFGYLYEEKLKCLETYGKNCMNRLAGEQPYVNSINKLNEKFWKIVIFGVLGAIIGSFFLPPLGTIAGLLIGMALSDVEMTSYESDGSEYVDIKTGSGWLSFLILFGLIGWLGCLIWR</sequence>
<proteinExistence type="predicted"/>
<keyword evidence="1" id="KW-1133">Transmembrane helix</keyword>
<reference evidence="2" key="1">
    <citation type="submission" date="2024-07" db="EMBL/GenBank/DDBJ databases">
        <title>Complete genome sequence of Prevotella sp. YM-2024 GTC17260.</title>
        <authorList>
            <person name="Hayashi M."/>
            <person name="Muto Y."/>
            <person name="Tanaka K."/>
            <person name="Niwa H."/>
        </authorList>
    </citation>
    <scope>NUCLEOTIDE SEQUENCE</scope>
    <source>
        <strain evidence="2">GTC17260</strain>
    </source>
</reference>
<organism evidence="2">
    <name type="scientific">Prevotella sp. GTC17260</name>
    <dbReference type="NCBI Taxonomy" id="3236796"/>
    <lineage>
        <taxon>Bacteria</taxon>
        <taxon>Pseudomonadati</taxon>
        <taxon>Bacteroidota</taxon>
        <taxon>Bacteroidia</taxon>
        <taxon>Bacteroidales</taxon>
        <taxon>Prevotellaceae</taxon>
        <taxon>Prevotella</taxon>
    </lineage>
</organism>